<dbReference type="Proteomes" id="UP001316087">
    <property type="component" value="Unassembled WGS sequence"/>
</dbReference>
<dbReference type="InterPro" id="IPR027417">
    <property type="entry name" value="P-loop_NTPase"/>
</dbReference>
<evidence type="ECO:0000313" key="1">
    <source>
        <dbReference type="EMBL" id="MCH7322657.1"/>
    </source>
</evidence>
<dbReference type="RefSeq" id="WP_241369722.1">
    <property type="nucleotide sequence ID" value="NZ_JAKZFC010000004.1"/>
</dbReference>
<evidence type="ECO:0000313" key="2">
    <source>
        <dbReference type="Proteomes" id="UP001316087"/>
    </source>
</evidence>
<reference evidence="1 2" key="1">
    <citation type="submission" date="2022-03" db="EMBL/GenBank/DDBJ databases">
        <authorList>
            <person name="Jo J.-H."/>
            <person name="Im W.-T."/>
        </authorList>
    </citation>
    <scope>NUCLEOTIDE SEQUENCE [LARGE SCALE GENOMIC DNA]</scope>
    <source>
        <strain evidence="1 2">MA9</strain>
    </source>
</reference>
<evidence type="ECO:0008006" key="3">
    <source>
        <dbReference type="Google" id="ProtNLM"/>
    </source>
</evidence>
<accession>A0ABS9UE96</accession>
<organism evidence="1 2">
    <name type="scientific">Solibacillus palustris</name>
    <dbReference type="NCBI Taxonomy" id="2908203"/>
    <lineage>
        <taxon>Bacteria</taxon>
        <taxon>Bacillati</taxon>
        <taxon>Bacillota</taxon>
        <taxon>Bacilli</taxon>
        <taxon>Bacillales</taxon>
        <taxon>Caryophanaceae</taxon>
        <taxon>Solibacillus</taxon>
    </lineage>
</organism>
<proteinExistence type="predicted"/>
<dbReference type="SUPFAM" id="SSF52540">
    <property type="entry name" value="P-loop containing nucleoside triphosphate hydrolases"/>
    <property type="match status" value="1"/>
</dbReference>
<comment type="caution">
    <text evidence="1">The sequence shown here is derived from an EMBL/GenBank/DDBJ whole genome shotgun (WGS) entry which is preliminary data.</text>
</comment>
<dbReference type="EMBL" id="JAKZFC010000004">
    <property type="protein sequence ID" value="MCH7322657.1"/>
    <property type="molecule type" value="Genomic_DNA"/>
</dbReference>
<name>A0ABS9UE96_9BACL</name>
<keyword evidence="2" id="KW-1185">Reference proteome</keyword>
<protein>
    <recommendedName>
        <fullName evidence="3">ATP-binding protein</fullName>
    </recommendedName>
</protein>
<dbReference type="CDD" id="cd02019">
    <property type="entry name" value="NK"/>
    <property type="match status" value="1"/>
</dbReference>
<gene>
    <name evidence="1" type="ORF">LZ480_12215</name>
</gene>
<sequence>MEIYSLSGASGTGKSTSALQFAHNHHIHAIIDDGLLIIDGEKVAGTSAKFEKSVLRAVRRAIFDEEAHRTEVLNALQKFELPSILLIGTSTKMTKKIAERLALGQIKYFYKVEDVRSEKDIERARFVREIQGQHLMPVPFRQVEQNFFKRFIQRGMDIIAPNRVKIGETTLVRPDFHQQTITIAKSVYTDIVKHVVESNSLVTRIQHLQCIVKQVPRISFEIYLAAPVNYSIPEQILALQQAIANSFSVHFHMEPEQINIHVIGIERKTHYS</sequence>